<sequence length="279" mass="29280">MARERIMVTLQGDEKDRATVEAAARLARGIGATLDGLFVEPDASAYLMWTGPGVAAATVMAGAVDSIREESDRCAEIAKQTFSGVLAGFDSLAADGRFYRVSGTVSEVAVEARLARYVVTDPQSMAGNGPLADFVTAVLIDEQVPVIAARAGMMPPETIHIAWDGSKEAARAAAASAPLIANAKRVMVLQSDKGIDYSDRRSAPPERLIDWLSDLGCRAGTIEIDDAGDVGEAILDSSKGADLIVAGAYGHSRLREFVFGGVTRSLFQAVDGPSLLAAH</sequence>
<dbReference type="InterPro" id="IPR006015">
    <property type="entry name" value="Universal_stress_UspA"/>
</dbReference>
<comment type="caution">
    <text evidence="1">The sequence shown here is derived from an EMBL/GenBank/DDBJ whole genome shotgun (WGS) entry which is preliminary data.</text>
</comment>
<name>A0ABV6ZZ00_9PROT</name>
<reference evidence="2" key="1">
    <citation type="journal article" date="2019" name="Int. J. Syst. Evol. Microbiol.">
        <title>The Global Catalogue of Microorganisms (GCM) 10K type strain sequencing project: providing services to taxonomists for standard genome sequencing and annotation.</title>
        <authorList>
            <consortium name="The Broad Institute Genomics Platform"/>
            <consortium name="The Broad Institute Genome Sequencing Center for Infectious Disease"/>
            <person name="Wu L."/>
            <person name="Ma J."/>
        </authorList>
    </citation>
    <scope>NUCLEOTIDE SEQUENCE [LARGE SCALE GENOMIC DNA]</scope>
    <source>
        <strain evidence="2">KCTC 52487</strain>
    </source>
</reference>
<keyword evidence="2" id="KW-1185">Reference proteome</keyword>
<evidence type="ECO:0000313" key="1">
    <source>
        <dbReference type="EMBL" id="MFC2926592.1"/>
    </source>
</evidence>
<dbReference type="CDD" id="cd00293">
    <property type="entry name" value="USP-like"/>
    <property type="match status" value="1"/>
</dbReference>
<dbReference type="SUPFAM" id="SSF52402">
    <property type="entry name" value="Adenine nucleotide alpha hydrolases-like"/>
    <property type="match status" value="2"/>
</dbReference>
<dbReference type="EMBL" id="JBHRSV010000019">
    <property type="protein sequence ID" value="MFC2926592.1"/>
    <property type="molecule type" value="Genomic_DNA"/>
</dbReference>
<dbReference type="PRINTS" id="PR01438">
    <property type="entry name" value="UNVRSLSTRESS"/>
</dbReference>
<proteinExistence type="predicted"/>
<organism evidence="1 2">
    <name type="scientific">Hyphobacterium vulgare</name>
    <dbReference type="NCBI Taxonomy" id="1736751"/>
    <lineage>
        <taxon>Bacteria</taxon>
        <taxon>Pseudomonadati</taxon>
        <taxon>Pseudomonadota</taxon>
        <taxon>Alphaproteobacteria</taxon>
        <taxon>Maricaulales</taxon>
        <taxon>Maricaulaceae</taxon>
        <taxon>Hyphobacterium</taxon>
    </lineage>
</organism>
<dbReference type="RefSeq" id="WP_343164376.1">
    <property type="nucleotide sequence ID" value="NZ_JBHRSV010000019.1"/>
</dbReference>
<dbReference type="Proteomes" id="UP001595379">
    <property type="component" value="Unassembled WGS sequence"/>
</dbReference>
<dbReference type="Gene3D" id="3.40.50.12370">
    <property type="match status" value="1"/>
</dbReference>
<evidence type="ECO:0000313" key="2">
    <source>
        <dbReference type="Proteomes" id="UP001595379"/>
    </source>
</evidence>
<accession>A0ABV6ZZ00</accession>
<protein>
    <submittedName>
        <fullName evidence="1">Universal stress protein</fullName>
    </submittedName>
</protein>
<gene>
    <name evidence="1" type="ORF">ACFOOR_10785</name>
</gene>